<keyword evidence="7" id="KW-1185">Reference proteome</keyword>
<dbReference type="InterPro" id="IPR036388">
    <property type="entry name" value="WH-like_DNA-bd_sf"/>
</dbReference>
<dbReference type="RefSeq" id="WP_207854069.1">
    <property type="nucleotide sequence ID" value="NZ_JAFVMG010000005.1"/>
</dbReference>
<dbReference type="CDD" id="cd05466">
    <property type="entry name" value="PBP2_LTTR_substrate"/>
    <property type="match status" value="1"/>
</dbReference>
<dbReference type="Pfam" id="PF03466">
    <property type="entry name" value="LysR_substrate"/>
    <property type="match status" value="1"/>
</dbReference>
<evidence type="ECO:0000256" key="3">
    <source>
        <dbReference type="ARBA" id="ARBA00023125"/>
    </source>
</evidence>
<keyword evidence="3" id="KW-0238">DNA-binding</keyword>
<dbReference type="Gene3D" id="3.40.190.10">
    <property type="entry name" value="Periplasmic binding protein-like II"/>
    <property type="match status" value="2"/>
</dbReference>
<proteinExistence type="inferred from homology"/>
<feature type="domain" description="HTH lysR-type" evidence="5">
    <location>
        <begin position="21"/>
        <end position="78"/>
    </location>
</feature>
<evidence type="ECO:0000313" key="7">
    <source>
        <dbReference type="Proteomes" id="UP000664399"/>
    </source>
</evidence>
<dbReference type="InterPro" id="IPR036390">
    <property type="entry name" value="WH_DNA-bd_sf"/>
</dbReference>
<dbReference type="SUPFAM" id="SSF53850">
    <property type="entry name" value="Periplasmic binding protein-like II"/>
    <property type="match status" value="1"/>
</dbReference>
<evidence type="ECO:0000256" key="4">
    <source>
        <dbReference type="ARBA" id="ARBA00023163"/>
    </source>
</evidence>
<dbReference type="Gene3D" id="1.10.10.10">
    <property type="entry name" value="Winged helix-like DNA-binding domain superfamily/Winged helix DNA-binding domain"/>
    <property type="match status" value="1"/>
</dbReference>
<dbReference type="Proteomes" id="UP000664399">
    <property type="component" value="Unassembled WGS sequence"/>
</dbReference>
<evidence type="ECO:0000256" key="2">
    <source>
        <dbReference type="ARBA" id="ARBA00023015"/>
    </source>
</evidence>
<sequence>MKRETAPEWTDQNLHAFVRKVDWNLCRDFLAIAQHGGVGAAARATGRRQPSLSAALRRFEAHVGYTLCDRSSKGVVLTPMGVAVLALCRDMAGSAMAIPLHAAAAAGRVEGTLRLCMIPDVAVPAVDEAIMQFNSAYPAVSLHIDIAPWRQTIEAVERGDADIGITCDDIRRRSLRYVGIGQETQQLYCAERAPVLSRLAACGPGALEGQTRFEPGRLTGESFILTGSDEPRELRDLRARYGLGETVSGQVDTLSEARRLVLLGVGIGFLPVDFARPDVAAGRLVPLLPDDLLPRYSIYMITRTDTPEGTAASLMTRTIVSRMAGRSPLEGEDMRPS</sequence>
<dbReference type="EMBL" id="JAFVMG010000005">
    <property type="protein sequence ID" value="MBO1328236.1"/>
    <property type="molecule type" value="Genomic_DNA"/>
</dbReference>
<dbReference type="SUPFAM" id="SSF46785">
    <property type="entry name" value="Winged helix' DNA-binding domain"/>
    <property type="match status" value="1"/>
</dbReference>
<dbReference type="PANTHER" id="PTHR30126:SF98">
    <property type="entry name" value="HTH-TYPE TRANSCRIPTIONAL ACTIVATOR BAUR"/>
    <property type="match status" value="1"/>
</dbReference>
<dbReference type="PANTHER" id="PTHR30126">
    <property type="entry name" value="HTH-TYPE TRANSCRIPTIONAL REGULATOR"/>
    <property type="match status" value="1"/>
</dbReference>
<comment type="caution">
    <text evidence="6">The sequence shown here is derived from an EMBL/GenBank/DDBJ whole genome shotgun (WGS) entry which is preliminary data.</text>
</comment>
<protein>
    <submittedName>
        <fullName evidence="6">LysR family transcriptional regulator</fullName>
    </submittedName>
</protein>
<keyword evidence="4" id="KW-0804">Transcription</keyword>
<evidence type="ECO:0000259" key="5">
    <source>
        <dbReference type="PROSITE" id="PS50931"/>
    </source>
</evidence>
<comment type="similarity">
    <text evidence="1">Belongs to the LysR transcriptional regulatory family.</text>
</comment>
<organism evidence="6 7">
    <name type="scientific">Acetobacter suratthaniensis</name>
    <dbReference type="NCBI Taxonomy" id="1502841"/>
    <lineage>
        <taxon>Bacteria</taxon>
        <taxon>Pseudomonadati</taxon>
        <taxon>Pseudomonadota</taxon>
        <taxon>Alphaproteobacteria</taxon>
        <taxon>Acetobacterales</taxon>
        <taxon>Acetobacteraceae</taxon>
        <taxon>Acetobacter</taxon>
    </lineage>
</organism>
<dbReference type="PROSITE" id="PS50931">
    <property type="entry name" value="HTH_LYSR"/>
    <property type="match status" value="1"/>
</dbReference>
<evidence type="ECO:0000256" key="1">
    <source>
        <dbReference type="ARBA" id="ARBA00009437"/>
    </source>
</evidence>
<keyword evidence="2" id="KW-0805">Transcription regulation</keyword>
<dbReference type="InterPro" id="IPR005119">
    <property type="entry name" value="LysR_subst-bd"/>
</dbReference>
<reference evidence="6 7" key="1">
    <citation type="submission" date="2021-03" db="EMBL/GenBank/DDBJ databases">
        <title>The complete genome sequence of Acetobacter suratthaniensis TBRC 1719.</title>
        <authorList>
            <person name="Charoenyingcharoen P."/>
            <person name="Yukphan P."/>
        </authorList>
    </citation>
    <scope>NUCLEOTIDE SEQUENCE [LARGE SCALE GENOMIC DNA]</scope>
    <source>
        <strain evidence="6 7">TBRC 1719</strain>
    </source>
</reference>
<evidence type="ECO:0000313" key="6">
    <source>
        <dbReference type="EMBL" id="MBO1328236.1"/>
    </source>
</evidence>
<accession>A0ABS3LLJ1</accession>
<name>A0ABS3LLJ1_9PROT</name>
<dbReference type="InterPro" id="IPR000847">
    <property type="entry name" value="LysR_HTH_N"/>
</dbReference>
<gene>
    <name evidence="6" type="ORF">J2D75_07070</name>
</gene>
<dbReference type="Pfam" id="PF00126">
    <property type="entry name" value="HTH_1"/>
    <property type="match status" value="1"/>
</dbReference>